<name>A0ABS8SRM3_DATST</name>
<proteinExistence type="predicted"/>
<evidence type="ECO:0000313" key="1">
    <source>
        <dbReference type="EMBL" id="MCD7461587.1"/>
    </source>
</evidence>
<sequence>MSGCNTPNFVIPQQLAFTTNFPFPLLLVSMVIPRDNLGVKEGNLLDKLVVGTRLRPRYGWAKFAVWLRSLSASSYGIKFEQVEVEEYPSSEGNGLVCFKDCCELDYCRLMGGVGNIRVGCAVKSSVESVGGAAS</sequence>
<comment type="caution">
    <text evidence="1">The sequence shown here is derived from an EMBL/GenBank/DDBJ whole genome shotgun (WGS) entry which is preliminary data.</text>
</comment>
<protein>
    <submittedName>
        <fullName evidence="1">Uncharacterized protein</fullName>
    </submittedName>
</protein>
<accession>A0ABS8SRM3</accession>
<gene>
    <name evidence="1" type="ORF">HAX54_046543</name>
</gene>
<organism evidence="1 2">
    <name type="scientific">Datura stramonium</name>
    <name type="common">Jimsonweed</name>
    <name type="synonym">Common thornapple</name>
    <dbReference type="NCBI Taxonomy" id="4076"/>
    <lineage>
        <taxon>Eukaryota</taxon>
        <taxon>Viridiplantae</taxon>
        <taxon>Streptophyta</taxon>
        <taxon>Embryophyta</taxon>
        <taxon>Tracheophyta</taxon>
        <taxon>Spermatophyta</taxon>
        <taxon>Magnoliopsida</taxon>
        <taxon>eudicotyledons</taxon>
        <taxon>Gunneridae</taxon>
        <taxon>Pentapetalae</taxon>
        <taxon>asterids</taxon>
        <taxon>lamiids</taxon>
        <taxon>Solanales</taxon>
        <taxon>Solanaceae</taxon>
        <taxon>Solanoideae</taxon>
        <taxon>Datureae</taxon>
        <taxon>Datura</taxon>
    </lineage>
</organism>
<evidence type="ECO:0000313" key="2">
    <source>
        <dbReference type="Proteomes" id="UP000823775"/>
    </source>
</evidence>
<reference evidence="1 2" key="1">
    <citation type="journal article" date="2021" name="BMC Genomics">
        <title>Datura genome reveals duplications of psychoactive alkaloid biosynthetic genes and high mutation rate following tissue culture.</title>
        <authorList>
            <person name="Rajewski A."/>
            <person name="Carter-House D."/>
            <person name="Stajich J."/>
            <person name="Litt A."/>
        </authorList>
    </citation>
    <scope>NUCLEOTIDE SEQUENCE [LARGE SCALE GENOMIC DNA]</scope>
    <source>
        <strain evidence="1">AR-01</strain>
    </source>
</reference>
<dbReference type="EMBL" id="JACEIK010000736">
    <property type="protein sequence ID" value="MCD7461587.1"/>
    <property type="molecule type" value="Genomic_DNA"/>
</dbReference>
<keyword evidence="2" id="KW-1185">Reference proteome</keyword>
<dbReference type="Proteomes" id="UP000823775">
    <property type="component" value="Unassembled WGS sequence"/>
</dbReference>